<dbReference type="EMBL" id="JAAKFY010000025">
    <property type="protein sequence ID" value="KAF3835169.1"/>
    <property type="molecule type" value="Genomic_DNA"/>
</dbReference>
<reference evidence="1 2" key="1">
    <citation type="submission" date="2020-03" db="EMBL/GenBank/DDBJ databases">
        <title>Dissostichus mawsoni Genome sequencing and assembly.</title>
        <authorList>
            <person name="Park H."/>
        </authorList>
    </citation>
    <scope>NUCLEOTIDE SEQUENCE [LARGE SCALE GENOMIC DNA]</scope>
    <source>
        <strain evidence="1">DM0001</strain>
        <tissue evidence="1">Muscle</tissue>
    </source>
</reference>
<dbReference type="Proteomes" id="UP000518266">
    <property type="component" value="Unassembled WGS sequence"/>
</dbReference>
<comment type="caution">
    <text evidence="1">The sequence shown here is derived from an EMBL/GenBank/DDBJ whole genome shotgun (WGS) entry which is preliminary data.</text>
</comment>
<gene>
    <name evidence="1" type="ORF">F7725_027727</name>
</gene>
<evidence type="ECO:0000313" key="2">
    <source>
        <dbReference type="Proteomes" id="UP000518266"/>
    </source>
</evidence>
<protein>
    <submittedName>
        <fullName evidence="1">Uncharacterized protein</fullName>
    </submittedName>
</protein>
<dbReference type="AlphaFoldDB" id="A0A7J5XEP0"/>
<proteinExistence type="predicted"/>
<sequence>MYKNIKTAEPLLLAGSQTHRPIHRDPGHIILLSYPENRALIRAKVVLTNGQAVVSNSDGGGPHWHAAGQAAQHGLNRVAFGFLAMEHHLLLQLHRFKLDVTLWKRLKKCVLVQEDLLETVAGSIESDALTSLSDLNFA</sequence>
<organism evidence="1 2">
    <name type="scientific">Dissostichus mawsoni</name>
    <name type="common">Antarctic cod</name>
    <dbReference type="NCBI Taxonomy" id="36200"/>
    <lineage>
        <taxon>Eukaryota</taxon>
        <taxon>Metazoa</taxon>
        <taxon>Chordata</taxon>
        <taxon>Craniata</taxon>
        <taxon>Vertebrata</taxon>
        <taxon>Euteleostomi</taxon>
        <taxon>Actinopterygii</taxon>
        <taxon>Neopterygii</taxon>
        <taxon>Teleostei</taxon>
        <taxon>Neoteleostei</taxon>
        <taxon>Acanthomorphata</taxon>
        <taxon>Eupercaria</taxon>
        <taxon>Perciformes</taxon>
        <taxon>Notothenioidei</taxon>
        <taxon>Nototheniidae</taxon>
        <taxon>Dissostichus</taxon>
    </lineage>
</organism>
<keyword evidence="2" id="KW-1185">Reference proteome</keyword>
<name>A0A7J5XEP0_DISMA</name>
<accession>A0A7J5XEP0</accession>
<evidence type="ECO:0000313" key="1">
    <source>
        <dbReference type="EMBL" id="KAF3835169.1"/>
    </source>
</evidence>